<dbReference type="Pfam" id="PF03704">
    <property type="entry name" value="BTAD"/>
    <property type="match status" value="1"/>
</dbReference>
<dbReference type="Gene3D" id="1.25.40.10">
    <property type="entry name" value="Tetratricopeptide repeat domain"/>
    <property type="match status" value="2"/>
</dbReference>
<proteinExistence type="predicted"/>
<name>A0A2T0T427_9PSEU</name>
<dbReference type="GO" id="GO:0006355">
    <property type="term" value="P:regulation of DNA-templated transcription"/>
    <property type="evidence" value="ECO:0007669"/>
    <property type="project" value="InterPro"/>
</dbReference>
<gene>
    <name evidence="3" type="ORF">CLV43_106173</name>
</gene>
<evidence type="ECO:0000313" key="3">
    <source>
        <dbReference type="EMBL" id="PRY40438.1"/>
    </source>
</evidence>
<dbReference type="InterPro" id="IPR011990">
    <property type="entry name" value="TPR-like_helical_dom_sf"/>
</dbReference>
<dbReference type="InterPro" id="IPR036388">
    <property type="entry name" value="WH-like_DNA-bd_sf"/>
</dbReference>
<dbReference type="SMART" id="SM01043">
    <property type="entry name" value="BTAD"/>
    <property type="match status" value="1"/>
</dbReference>
<dbReference type="InterPro" id="IPR016032">
    <property type="entry name" value="Sig_transdc_resp-reg_C-effctor"/>
</dbReference>
<dbReference type="InterPro" id="IPR027417">
    <property type="entry name" value="P-loop_NTPase"/>
</dbReference>
<feature type="compositionally biased region" description="Basic and acidic residues" evidence="1">
    <location>
        <begin position="992"/>
        <end position="1007"/>
    </location>
</feature>
<dbReference type="EMBL" id="PVTF01000006">
    <property type="protein sequence ID" value="PRY40438.1"/>
    <property type="molecule type" value="Genomic_DNA"/>
</dbReference>
<dbReference type="InterPro" id="IPR019734">
    <property type="entry name" value="TPR_rpt"/>
</dbReference>
<feature type="domain" description="Bacterial transcriptional activator" evidence="2">
    <location>
        <begin position="124"/>
        <end position="269"/>
    </location>
</feature>
<dbReference type="InterPro" id="IPR005158">
    <property type="entry name" value="BTAD"/>
</dbReference>
<dbReference type="AlphaFoldDB" id="A0A2T0T427"/>
<dbReference type="SUPFAM" id="SSF46894">
    <property type="entry name" value="C-terminal effector domain of the bipartite response regulators"/>
    <property type="match status" value="1"/>
</dbReference>
<feature type="region of interest" description="Disordered" evidence="1">
    <location>
        <begin position="268"/>
        <end position="287"/>
    </location>
</feature>
<protein>
    <submittedName>
        <fullName evidence="3">DNA-binding SARP family transcriptional activator</fullName>
    </submittedName>
</protein>
<dbReference type="GO" id="GO:0003677">
    <property type="term" value="F:DNA binding"/>
    <property type="evidence" value="ECO:0007669"/>
    <property type="project" value="UniProtKB-KW"/>
</dbReference>
<sequence length="1007" mass="110752">MSALRLDRGTSTLGFQGAGVALVDIDFAILGRASVRIDGRLDASWGPPKLRALLTALLVRPGVSVTPDELADWIWRPDDLPGNVAQVLALYSSRLRPVLRRVSDDAGIVVHNGNYRLEVDPRKIDYSAFKDQVHHARAHARRGDPQRALDTIRRAFGLCGPQPLADGAGEAADAWRHRLRENVLLPAYDTLFAQQLELGEADAVLAKLDELATDHRTHLALFKRRLEALHALSRADEATRQFLAVYKALRADFDDVGATDLREFHDRLKAKASSPPTAPPVVTATRAPNQLPPDVREFFGHEQLLLKLTAVTTRPGLVVVDGVGGVGKTTFVVRWAHTNAHRFPDGLLYIDLHGYSNGPAVEPATAVDRFLQAFGVTTDRIPEPEHRATKLQSLLATRKILILLDNARDTDQVNPLLPLLTSSVVVVASRSHLSGLAARQTPYRFPLVPLDTEQSSHLLAAQIGVPVQAHRDVLTDLARLCGGLPIVLKTLAQYIATRASVPLTVFVDQLSRDLRLLDIGSVGDSANHGPRAVFEQSLRALAPDVQHLFCLLGTHPGPDFGVGVAAALGGTPTRRTRLVLDALVEANLLEQSSALGRYKFHDLIREFAADRVESDEERQAAELRALDFYTRTAENADKTVFPTQVRVRTTPTTAESGGITFQDEESARLWCVAERHNLTSAIAHAVRSGYPQAAQLPHLVGQILLRHGYFEEALTILHTGLSAAMSGSDVEYQADALHNIATIKLLRQRFGEAEHHVQLAHVKYAEIGDEVGIAACLHTGARIMVETGNVVMGIDSHERALRMIRRTREAGLEVTMLYRAAEAYQRAYEYERAASYYRESLHLARDLDDVLAQGRILTLLGSLSFAREQNAEARDHLRAGLALLARVYDIGAAGTACGLLARVELECGNLFEAREYGRQSVRLCKRVFDSRGEADALQNLAVVFRRTARYEAAVEAWEQAKTILDDLDPQRAAEIARLLRETPDSAAGIPTGRRESPSEKPHRSNRR</sequence>
<dbReference type="Proteomes" id="UP000239494">
    <property type="component" value="Unassembled WGS sequence"/>
</dbReference>
<dbReference type="PANTHER" id="PTHR47691:SF3">
    <property type="entry name" value="HTH-TYPE TRANSCRIPTIONAL REGULATOR RV0890C-RELATED"/>
    <property type="match status" value="1"/>
</dbReference>
<keyword evidence="3" id="KW-0238">DNA-binding</keyword>
<accession>A0A2T0T427</accession>
<dbReference type="PANTHER" id="PTHR47691">
    <property type="entry name" value="REGULATOR-RELATED"/>
    <property type="match status" value="1"/>
</dbReference>
<reference evidence="3 4" key="1">
    <citation type="submission" date="2018-03" db="EMBL/GenBank/DDBJ databases">
        <title>Genomic Encyclopedia of Archaeal and Bacterial Type Strains, Phase II (KMG-II): from individual species to whole genera.</title>
        <authorList>
            <person name="Goeker M."/>
        </authorList>
    </citation>
    <scope>NUCLEOTIDE SEQUENCE [LARGE SCALE GENOMIC DNA]</scope>
    <source>
        <strain evidence="3 4">DSM 44720</strain>
    </source>
</reference>
<comment type="caution">
    <text evidence="3">The sequence shown here is derived from an EMBL/GenBank/DDBJ whole genome shotgun (WGS) entry which is preliminary data.</text>
</comment>
<feature type="compositionally biased region" description="Low complexity" evidence="1">
    <location>
        <begin position="271"/>
        <end position="287"/>
    </location>
</feature>
<dbReference type="SMART" id="SM00028">
    <property type="entry name" value="TPR"/>
    <property type="match status" value="5"/>
</dbReference>
<dbReference type="SUPFAM" id="SSF52540">
    <property type="entry name" value="P-loop containing nucleoside triphosphate hydrolases"/>
    <property type="match status" value="1"/>
</dbReference>
<dbReference type="Gene3D" id="1.10.10.10">
    <property type="entry name" value="Winged helix-like DNA-binding domain superfamily/Winged helix DNA-binding domain"/>
    <property type="match status" value="1"/>
</dbReference>
<dbReference type="OrthoDB" id="3661636at2"/>
<keyword evidence="4" id="KW-1185">Reference proteome</keyword>
<evidence type="ECO:0000313" key="4">
    <source>
        <dbReference type="Proteomes" id="UP000239494"/>
    </source>
</evidence>
<dbReference type="PRINTS" id="PR00364">
    <property type="entry name" value="DISEASERSIST"/>
</dbReference>
<dbReference type="Pfam" id="PF13424">
    <property type="entry name" value="TPR_12"/>
    <property type="match status" value="1"/>
</dbReference>
<dbReference type="GO" id="GO:0043531">
    <property type="term" value="F:ADP binding"/>
    <property type="evidence" value="ECO:0007669"/>
    <property type="project" value="InterPro"/>
</dbReference>
<evidence type="ECO:0000256" key="1">
    <source>
        <dbReference type="SAM" id="MobiDB-lite"/>
    </source>
</evidence>
<evidence type="ECO:0000259" key="2">
    <source>
        <dbReference type="SMART" id="SM01043"/>
    </source>
</evidence>
<dbReference type="Gene3D" id="3.40.50.300">
    <property type="entry name" value="P-loop containing nucleotide triphosphate hydrolases"/>
    <property type="match status" value="1"/>
</dbReference>
<organism evidence="3 4">
    <name type="scientific">Umezawaea tangerina</name>
    <dbReference type="NCBI Taxonomy" id="84725"/>
    <lineage>
        <taxon>Bacteria</taxon>
        <taxon>Bacillati</taxon>
        <taxon>Actinomycetota</taxon>
        <taxon>Actinomycetes</taxon>
        <taxon>Pseudonocardiales</taxon>
        <taxon>Pseudonocardiaceae</taxon>
        <taxon>Umezawaea</taxon>
    </lineage>
</organism>
<dbReference type="SUPFAM" id="SSF48452">
    <property type="entry name" value="TPR-like"/>
    <property type="match status" value="3"/>
</dbReference>
<feature type="region of interest" description="Disordered" evidence="1">
    <location>
        <begin position="979"/>
        <end position="1007"/>
    </location>
</feature>